<protein>
    <submittedName>
        <fullName evidence="2">Uncharacterized protein</fullName>
    </submittedName>
</protein>
<feature type="compositionally biased region" description="Basic and acidic residues" evidence="1">
    <location>
        <begin position="166"/>
        <end position="176"/>
    </location>
</feature>
<dbReference type="AlphaFoldDB" id="A0A067JQQ5"/>
<proteinExistence type="predicted"/>
<gene>
    <name evidence="2" type="ORF">JCGZ_24181</name>
</gene>
<accession>A0A067JQQ5</accession>
<organism evidence="2 3">
    <name type="scientific">Jatropha curcas</name>
    <name type="common">Barbados nut</name>
    <dbReference type="NCBI Taxonomy" id="180498"/>
    <lineage>
        <taxon>Eukaryota</taxon>
        <taxon>Viridiplantae</taxon>
        <taxon>Streptophyta</taxon>
        <taxon>Embryophyta</taxon>
        <taxon>Tracheophyta</taxon>
        <taxon>Spermatophyta</taxon>
        <taxon>Magnoliopsida</taxon>
        <taxon>eudicotyledons</taxon>
        <taxon>Gunneridae</taxon>
        <taxon>Pentapetalae</taxon>
        <taxon>rosids</taxon>
        <taxon>fabids</taxon>
        <taxon>Malpighiales</taxon>
        <taxon>Euphorbiaceae</taxon>
        <taxon>Crotonoideae</taxon>
        <taxon>Jatropheae</taxon>
        <taxon>Jatropha</taxon>
    </lineage>
</organism>
<evidence type="ECO:0000313" key="3">
    <source>
        <dbReference type="Proteomes" id="UP000027138"/>
    </source>
</evidence>
<dbReference type="Proteomes" id="UP000027138">
    <property type="component" value="Unassembled WGS sequence"/>
</dbReference>
<feature type="region of interest" description="Disordered" evidence="1">
    <location>
        <begin position="161"/>
        <end position="185"/>
    </location>
</feature>
<sequence length="213" mass="24699">MIITLIDPYLVRSIGLQDSSFHLLPGEDWRGVSTKLRSNPVVSIKSRLSGAHNRRPPCGLRSNLDYPVRPNKEANLWLTVTEGLTCSGGATWRRSSWRCNGRRDRSAPGGRRRAGAATELRRSSCRRCSLDGGCEERRATVALWLRSSWWRRDLLLPATESQAQGKKKEKERKEKKEEEEEEEEERRRRRWRRWWRLVAAWVVGWCCVGDALD</sequence>
<name>A0A067JQQ5_JATCU</name>
<dbReference type="EMBL" id="KK914994">
    <property type="protein sequence ID" value="KDP25163.1"/>
    <property type="molecule type" value="Genomic_DNA"/>
</dbReference>
<reference evidence="2 3" key="1">
    <citation type="journal article" date="2014" name="PLoS ONE">
        <title>Global Analysis of Gene Expression Profiles in Physic Nut (Jatropha curcas L.) Seedlings Exposed to Salt Stress.</title>
        <authorList>
            <person name="Zhang L."/>
            <person name="Zhang C."/>
            <person name="Wu P."/>
            <person name="Chen Y."/>
            <person name="Li M."/>
            <person name="Jiang H."/>
            <person name="Wu G."/>
        </authorList>
    </citation>
    <scope>NUCLEOTIDE SEQUENCE [LARGE SCALE GENOMIC DNA]</scope>
    <source>
        <strain evidence="3">cv. GZQX0401</strain>
        <tissue evidence="2">Young leaves</tissue>
    </source>
</reference>
<evidence type="ECO:0000256" key="1">
    <source>
        <dbReference type="SAM" id="MobiDB-lite"/>
    </source>
</evidence>
<keyword evidence="3" id="KW-1185">Reference proteome</keyword>
<evidence type="ECO:0000313" key="2">
    <source>
        <dbReference type="EMBL" id="KDP25163.1"/>
    </source>
</evidence>